<dbReference type="AlphaFoldDB" id="A0A1B4V673"/>
<dbReference type="RefSeq" id="WP_096461485.1">
    <property type="nucleotide sequence ID" value="NZ_AP014936.1"/>
</dbReference>
<dbReference type="PROSITE" id="PS01125">
    <property type="entry name" value="ROK"/>
    <property type="match status" value="1"/>
</dbReference>
<keyword evidence="1" id="KW-0119">Carbohydrate metabolism</keyword>
<dbReference type="EMBL" id="AP014936">
    <property type="protein sequence ID" value="BAU49030.1"/>
    <property type="molecule type" value="Genomic_DNA"/>
</dbReference>
<dbReference type="Proteomes" id="UP000218899">
    <property type="component" value="Chromosome"/>
</dbReference>
<protein>
    <submittedName>
        <fullName evidence="2">Fructokinase</fullName>
    </submittedName>
</protein>
<gene>
    <name evidence="2" type="ORF">SVA_2482</name>
</gene>
<dbReference type="OrthoDB" id="9810372at2"/>
<keyword evidence="2" id="KW-0808">Transferase</keyword>
<dbReference type="SUPFAM" id="SSF53067">
    <property type="entry name" value="Actin-like ATPase domain"/>
    <property type="match status" value="1"/>
</dbReference>
<proteinExistence type="predicted"/>
<dbReference type="CDD" id="cd24066">
    <property type="entry name" value="ASKHA_NBD_ROK_EcFRK-like"/>
    <property type="match status" value="1"/>
</dbReference>
<sequence length="309" mass="32134">MYRIGIDLGGTKTEGIVLDDAGRELARERRPTPAAAGYDAILGDVVSLVRDLEARCGPCSVGVGTPGAISAQTGRLKNSNTICLNGQPILADLERLLARPVRVANDANCFALSEALDGAARGARVVFGVILGTGVGGGIVIDGRPIEGLQRIAGEWGHNVLEPDGPPCYCGKRGCVETFLSGPGLTRDYASHGGEPDVPATRIVARAGAGEAAARAALERYHDRFGRALSVVVNILDPDAVVLGGGMSNIDSLYTAGRARLGCYVFSAHGTENPPEGKRGEALRTPILRHVHGDSSGVRGAALLWSARK</sequence>
<dbReference type="Pfam" id="PF00480">
    <property type="entry name" value="ROK"/>
    <property type="match status" value="1"/>
</dbReference>
<name>A0A1B4V673_9GAMM</name>
<dbReference type="Gene3D" id="3.30.420.40">
    <property type="match status" value="2"/>
</dbReference>
<keyword evidence="2" id="KW-0418">Kinase</keyword>
<dbReference type="InterPro" id="IPR043129">
    <property type="entry name" value="ATPase_NBD"/>
</dbReference>
<keyword evidence="3" id="KW-1185">Reference proteome</keyword>
<dbReference type="PANTHER" id="PTHR18964">
    <property type="entry name" value="ROK (REPRESSOR, ORF, KINASE) FAMILY"/>
    <property type="match status" value="1"/>
</dbReference>
<dbReference type="KEGG" id="sva:SVA_2482"/>
<organism evidence="2 3">
    <name type="scientific">Sulfurifustis variabilis</name>
    <dbReference type="NCBI Taxonomy" id="1675686"/>
    <lineage>
        <taxon>Bacteria</taxon>
        <taxon>Pseudomonadati</taxon>
        <taxon>Pseudomonadota</taxon>
        <taxon>Gammaproteobacteria</taxon>
        <taxon>Acidiferrobacterales</taxon>
        <taxon>Acidiferrobacteraceae</taxon>
        <taxon>Sulfurifustis</taxon>
    </lineage>
</organism>
<dbReference type="InterPro" id="IPR049874">
    <property type="entry name" value="ROK_cs"/>
</dbReference>
<dbReference type="GO" id="GO:0004396">
    <property type="term" value="F:hexokinase activity"/>
    <property type="evidence" value="ECO:0007669"/>
    <property type="project" value="TreeGrafter"/>
</dbReference>
<evidence type="ECO:0000256" key="1">
    <source>
        <dbReference type="ARBA" id="ARBA00023277"/>
    </source>
</evidence>
<evidence type="ECO:0000313" key="3">
    <source>
        <dbReference type="Proteomes" id="UP000218899"/>
    </source>
</evidence>
<dbReference type="PANTHER" id="PTHR18964:SF174">
    <property type="entry name" value="D-ALLOSE KINASE-RELATED"/>
    <property type="match status" value="1"/>
</dbReference>
<accession>A0A1B4V673</accession>
<reference evidence="2 3" key="1">
    <citation type="submission" date="2015-08" db="EMBL/GenBank/DDBJ databases">
        <title>Complete genome sequence of Sulfurifustis variabilis.</title>
        <authorList>
            <person name="Miura A."/>
            <person name="Kojima H."/>
            <person name="Fukui M."/>
        </authorList>
    </citation>
    <scope>NUCLEOTIDE SEQUENCE [LARGE SCALE GENOMIC DNA]</scope>
    <source>
        <strain evidence="3">skN76</strain>
    </source>
</reference>
<dbReference type="InterPro" id="IPR000600">
    <property type="entry name" value="ROK"/>
</dbReference>
<evidence type="ECO:0000313" key="2">
    <source>
        <dbReference type="EMBL" id="BAU49030.1"/>
    </source>
</evidence>